<dbReference type="STRING" id="2017.SAMN05444320_10472"/>
<dbReference type="PANTHER" id="PTHR30055:SF234">
    <property type="entry name" value="HTH-TYPE TRANSCRIPTIONAL REGULATOR BETI"/>
    <property type="match status" value="1"/>
</dbReference>
<keyword evidence="3" id="KW-0804">Transcription</keyword>
<evidence type="ECO:0000313" key="7">
    <source>
        <dbReference type="Proteomes" id="UP000184501"/>
    </source>
</evidence>
<dbReference type="Proteomes" id="UP000184501">
    <property type="component" value="Unassembled WGS sequence"/>
</dbReference>
<keyword evidence="2 4" id="KW-0238">DNA-binding</keyword>
<dbReference type="Gene3D" id="1.10.357.10">
    <property type="entry name" value="Tetracycline Repressor, domain 2"/>
    <property type="match status" value="1"/>
</dbReference>
<dbReference type="RefSeq" id="WP_073482911.1">
    <property type="nucleotide sequence ID" value="NZ_FQVN01000004.1"/>
</dbReference>
<name>A0A1M5CKZ7_STRHI</name>
<dbReference type="InterPro" id="IPR001647">
    <property type="entry name" value="HTH_TetR"/>
</dbReference>
<evidence type="ECO:0000256" key="4">
    <source>
        <dbReference type="PROSITE-ProRule" id="PRU00335"/>
    </source>
</evidence>
<organism evidence="6 7">
    <name type="scientific">Streptoalloteichus hindustanus</name>
    <dbReference type="NCBI Taxonomy" id="2017"/>
    <lineage>
        <taxon>Bacteria</taxon>
        <taxon>Bacillati</taxon>
        <taxon>Actinomycetota</taxon>
        <taxon>Actinomycetes</taxon>
        <taxon>Pseudonocardiales</taxon>
        <taxon>Pseudonocardiaceae</taxon>
        <taxon>Streptoalloteichus</taxon>
    </lineage>
</organism>
<dbReference type="AlphaFoldDB" id="A0A1M5CKZ7"/>
<feature type="DNA-binding region" description="H-T-H motif" evidence="4">
    <location>
        <begin position="40"/>
        <end position="59"/>
    </location>
</feature>
<reference evidence="6 7" key="1">
    <citation type="submission" date="2016-11" db="EMBL/GenBank/DDBJ databases">
        <authorList>
            <person name="Jaros S."/>
            <person name="Januszkiewicz K."/>
            <person name="Wedrychowicz H."/>
        </authorList>
    </citation>
    <scope>NUCLEOTIDE SEQUENCE [LARGE SCALE GENOMIC DNA]</scope>
    <source>
        <strain evidence="6 7">DSM 44523</strain>
    </source>
</reference>
<dbReference type="EMBL" id="FQVN01000004">
    <property type="protein sequence ID" value="SHF55380.1"/>
    <property type="molecule type" value="Genomic_DNA"/>
</dbReference>
<dbReference type="Pfam" id="PF21597">
    <property type="entry name" value="TetR_C_43"/>
    <property type="match status" value="1"/>
</dbReference>
<keyword evidence="7" id="KW-1185">Reference proteome</keyword>
<dbReference type="PRINTS" id="PR00455">
    <property type="entry name" value="HTHTETR"/>
</dbReference>
<keyword evidence="1" id="KW-0805">Transcription regulation</keyword>
<accession>A0A1M5CKZ7</accession>
<dbReference type="InterPro" id="IPR050109">
    <property type="entry name" value="HTH-type_TetR-like_transc_reg"/>
</dbReference>
<feature type="domain" description="HTH tetR-type" evidence="5">
    <location>
        <begin position="18"/>
        <end position="77"/>
    </location>
</feature>
<proteinExistence type="predicted"/>
<evidence type="ECO:0000256" key="2">
    <source>
        <dbReference type="ARBA" id="ARBA00023125"/>
    </source>
</evidence>
<protein>
    <submittedName>
        <fullName evidence="6">Transcriptional regulator, TetR family</fullName>
    </submittedName>
</protein>
<dbReference type="InterPro" id="IPR009057">
    <property type="entry name" value="Homeodomain-like_sf"/>
</dbReference>
<dbReference type="GO" id="GO:0000976">
    <property type="term" value="F:transcription cis-regulatory region binding"/>
    <property type="evidence" value="ECO:0007669"/>
    <property type="project" value="TreeGrafter"/>
</dbReference>
<evidence type="ECO:0000256" key="1">
    <source>
        <dbReference type="ARBA" id="ARBA00023015"/>
    </source>
</evidence>
<evidence type="ECO:0000256" key="3">
    <source>
        <dbReference type="ARBA" id="ARBA00023163"/>
    </source>
</evidence>
<dbReference type="SUPFAM" id="SSF48498">
    <property type="entry name" value="Tetracyclin repressor-like, C-terminal domain"/>
    <property type="match status" value="1"/>
</dbReference>
<dbReference type="PROSITE" id="PS50977">
    <property type="entry name" value="HTH_TETR_2"/>
    <property type="match status" value="1"/>
</dbReference>
<dbReference type="Pfam" id="PF00440">
    <property type="entry name" value="TetR_N"/>
    <property type="match status" value="1"/>
</dbReference>
<sequence>MVDESAVPGGRRLRADARRNRELVVAAARTAFAEDGLAISFDEIARRVGVGVGTVYRHFPTREALFEAVLLDRVRQFVADAVALADADDPGRAFLGFVTAVIDQLALNQALCEALEASAGVGFETAPTVERDFLDAVGTLLRRAQQAGAIRSDLDVVDVRDILVACATAQRRASRRGGTSRLVAVVCEGMTSAEDARS</sequence>
<evidence type="ECO:0000313" key="6">
    <source>
        <dbReference type="EMBL" id="SHF55380.1"/>
    </source>
</evidence>
<evidence type="ECO:0000259" key="5">
    <source>
        <dbReference type="PROSITE" id="PS50977"/>
    </source>
</evidence>
<dbReference type="InterPro" id="IPR036271">
    <property type="entry name" value="Tet_transcr_reg_TetR-rel_C_sf"/>
</dbReference>
<dbReference type="InterPro" id="IPR049445">
    <property type="entry name" value="TetR_SbtR-like_C"/>
</dbReference>
<gene>
    <name evidence="6" type="ORF">SAMN05444320_10472</name>
</gene>
<dbReference type="PANTHER" id="PTHR30055">
    <property type="entry name" value="HTH-TYPE TRANSCRIPTIONAL REGULATOR RUTR"/>
    <property type="match status" value="1"/>
</dbReference>
<dbReference type="SUPFAM" id="SSF46689">
    <property type="entry name" value="Homeodomain-like"/>
    <property type="match status" value="1"/>
</dbReference>
<dbReference type="GO" id="GO:0003700">
    <property type="term" value="F:DNA-binding transcription factor activity"/>
    <property type="evidence" value="ECO:0007669"/>
    <property type="project" value="TreeGrafter"/>
</dbReference>